<evidence type="ECO:0000256" key="3">
    <source>
        <dbReference type="ARBA" id="ARBA00022475"/>
    </source>
</evidence>
<dbReference type="AlphaFoldDB" id="A0A8X8H256"/>
<dbReference type="GO" id="GO:0016413">
    <property type="term" value="F:O-acetyltransferase activity"/>
    <property type="evidence" value="ECO:0007669"/>
    <property type="project" value="TreeGrafter"/>
</dbReference>
<gene>
    <name evidence="9" type="ORF">GEU84_017450</name>
</gene>
<sequence length="326" mass="36086">MADMTHFPAHAAAPAAVAAPVAKAIGYRRAIDLARFLAAAGIVWDHARAPYADIGYVSLALFLMLTSFLAVQSYERASPADTGTRRFWLSRARRIAMPWLFWSVVYFFVHHWVTDDEGPWWQIDPFTLLIGSSLHLWFLPFVMIALVLIPPMARTIRTPAAVWLACGGLIALSLPLAWVSLPIAWVENSGAFNEPLPQWAFSLPLFLYGAIAALARRLDMVALPVATAGIISLGEYLIEPGFGSVQMIIVALLFEALWRWNLKGAWATVLAGLAFGVYLVHPFFMLVAFKFLGTDTDRTTIGLFTLLASVIGTMVLQRLPLVRRFV</sequence>
<protein>
    <submittedName>
        <fullName evidence="9">Acyltransferase</fullName>
    </submittedName>
</protein>
<dbReference type="InterPro" id="IPR002656">
    <property type="entry name" value="Acyl_transf_3_dom"/>
</dbReference>
<evidence type="ECO:0000313" key="10">
    <source>
        <dbReference type="Proteomes" id="UP000484076"/>
    </source>
</evidence>
<keyword evidence="9" id="KW-0808">Transferase</keyword>
<keyword evidence="6 7" id="KW-0472">Membrane</keyword>
<keyword evidence="3" id="KW-1003">Cell membrane</keyword>
<evidence type="ECO:0000259" key="8">
    <source>
        <dbReference type="Pfam" id="PF01757"/>
    </source>
</evidence>
<name>A0A8X8H256_9RHOB</name>
<accession>A0A8X8H256</accession>
<evidence type="ECO:0000256" key="5">
    <source>
        <dbReference type="ARBA" id="ARBA00022989"/>
    </source>
</evidence>
<keyword evidence="4 7" id="KW-0812">Transmembrane</keyword>
<keyword evidence="5 7" id="KW-1133">Transmembrane helix</keyword>
<dbReference type="GO" id="GO:0005886">
    <property type="term" value="C:plasma membrane"/>
    <property type="evidence" value="ECO:0007669"/>
    <property type="project" value="UniProtKB-SubCell"/>
</dbReference>
<feature type="transmembrane region" description="Helical" evidence="7">
    <location>
        <begin position="54"/>
        <end position="74"/>
    </location>
</feature>
<keyword evidence="9" id="KW-0012">Acyltransferase</keyword>
<comment type="caution">
    <text evidence="9">The sequence shown here is derived from an EMBL/GenBank/DDBJ whole genome shotgun (WGS) entry which is preliminary data.</text>
</comment>
<dbReference type="Proteomes" id="UP000484076">
    <property type="component" value="Unassembled WGS sequence"/>
</dbReference>
<feature type="domain" description="Acyltransferase 3" evidence="8">
    <location>
        <begin position="29"/>
        <end position="316"/>
    </location>
</feature>
<dbReference type="EMBL" id="WHUT02000012">
    <property type="protein sequence ID" value="NUB46183.1"/>
    <property type="molecule type" value="Genomic_DNA"/>
</dbReference>
<proteinExistence type="inferred from homology"/>
<evidence type="ECO:0000256" key="4">
    <source>
        <dbReference type="ARBA" id="ARBA00022692"/>
    </source>
</evidence>
<keyword evidence="10" id="KW-1185">Reference proteome</keyword>
<feature type="transmembrane region" description="Helical" evidence="7">
    <location>
        <begin position="161"/>
        <end position="184"/>
    </location>
</feature>
<evidence type="ECO:0000256" key="1">
    <source>
        <dbReference type="ARBA" id="ARBA00004651"/>
    </source>
</evidence>
<evidence type="ECO:0000313" key="9">
    <source>
        <dbReference type="EMBL" id="NUB46183.1"/>
    </source>
</evidence>
<dbReference type="PANTHER" id="PTHR40074">
    <property type="entry name" value="O-ACETYLTRANSFERASE WECH"/>
    <property type="match status" value="1"/>
</dbReference>
<evidence type="ECO:0000256" key="6">
    <source>
        <dbReference type="ARBA" id="ARBA00023136"/>
    </source>
</evidence>
<feature type="transmembrane region" description="Helical" evidence="7">
    <location>
        <begin position="125"/>
        <end position="149"/>
    </location>
</feature>
<evidence type="ECO:0000256" key="7">
    <source>
        <dbReference type="SAM" id="Phobius"/>
    </source>
</evidence>
<feature type="transmembrane region" description="Helical" evidence="7">
    <location>
        <begin position="196"/>
        <end position="214"/>
    </location>
</feature>
<dbReference type="Pfam" id="PF01757">
    <property type="entry name" value="Acyl_transf_3"/>
    <property type="match status" value="1"/>
</dbReference>
<dbReference type="GO" id="GO:0009246">
    <property type="term" value="P:enterobacterial common antigen biosynthetic process"/>
    <property type="evidence" value="ECO:0007669"/>
    <property type="project" value="TreeGrafter"/>
</dbReference>
<feature type="transmembrane region" description="Helical" evidence="7">
    <location>
        <begin position="269"/>
        <end position="289"/>
    </location>
</feature>
<organism evidence="9 10">
    <name type="scientific">Fertoeibacter niger</name>
    <dbReference type="NCBI Taxonomy" id="2656921"/>
    <lineage>
        <taxon>Bacteria</taxon>
        <taxon>Pseudomonadati</taxon>
        <taxon>Pseudomonadota</taxon>
        <taxon>Alphaproteobacteria</taxon>
        <taxon>Rhodobacterales</taxon>
        <taxon>Paracoccaceae</taxon>
        <taxon>Fertoeibacter</taxon>
    </lineage>
</organism>
<evidence type="ECO:0000256" key="2">
    <source>
        <dbReference type="ARBA" id="ARBA00007400"/>
    </source>
</evidence>
<dbReference type="PANTHER" id="PTHR40074:SF2">
    <property type="entry name" value="O-ACETYLTRANSFERASE WECH"/>
    <property type="match status" value="1"/>
</dbReference>
<reference evidence="9" key="1">
    <citation type="submission" date="2020-05" db="EMBL/GenBank/DDBJ databases">
        <title>Fertoebacter nigrum gen. nov., sp. nov., a new member of the family Rhodobacteraceae.</title>
        <authorList>
            <person name="Szuroczki S."/>
            <person name="Abbaszade G."/>
            <person name="Buni D."/>
            <person name="Schumann P."/>
            <person name="Toth E."/>
        </authorList>
    </citation>
    <scope>NUCLEOTIDE SEQUENCE</scope>
    <source>
        <strain evidence="9">RG-N-1a</strain>
    </source>
</reference>
<comment type="subcellular location">
    <subcellularLocation>
        <location evidence="1">Cell membrane</location>
        <topology evidence="1">Multi-pass membrane protein</topology>
    </subcellularLocation>
</comment>
<comment type="similarity">
    <text evidence="2">Belongs to the acyltransferase 3 family.</text>
</comment>
<feature type="transmembrane region" description="Helical" evidence="7">
    <location>
        <begin position="301"/>
        <end position="321"/>
    </location>
</feature>
<feature type="transmembrane region" description="Helical" evidence="7">
    <location>
        <begin position="95"/>
        <end position="113"/>
    </location>
</feature>